<protein>
    <recommendedName>
        <fullName evidence="4">Cys-tRNA(Pro)/Cys-tRNA(Cys) deacylase</fullName>
        <ecNumber evidence="4">4.2.-.-</ecNumber>
    </recommendedName>
</protein>
<dbReference type="GO" id="GO:0016787">
    <property type="term" value="F:hydrolase activity"/>
    <property type="evidence" value="ECO:0007669"/>
    <property type="project" value="UniProtKB-KW"/>
</dbReference>
<dbReference type="SUPFAM" id="SSF55826">
    <property type="entry name" value="YbaK/ProRS associated domain"/>
    <property type="match status" value="1"/>
</dbReference>
<dbReference type="EC" id="4.2.-.-" evidence="4"/>
<dbReference type="CDD" id="cd00002">
    <property type="entry name" value="YbaK_deacylase"/>
    <property type="match status" value="1"/>
</dbReference>
<evidence type="ECO:0000256" key="2">
    <source>
        <dbReference type="ARBA" id="ARBA00022917"/>
    </source>
</evidence>
<dbReference type="NCBIfam" id="TIGR00011">
    <property type="entry name" value="YbaK_EbsC"/>
    <property type="match status" value="1"/>
</dbReference>
<dbReference type="Pfam" id="PF04073">
    <property type="entry name" value="tRNA_edit"/>
    <property type="match status" value="1"/>
</dbReference>
<dbReference type="PIRSF" id="PIRSF006181">
    <property type="entry name" value="EbsC_YbaK"/>
    <property type="match status" value="1"/>
</dbReference>
<evidence type="ECO:0000256" key="4">
    <source>
        <dbReference type="PIRNR" id="PIRNR006181"/>
    </source>
</evidence>
<dbReference type="InterPro" id="IPR004369">
    <property type="entry name" value="Prolyl-tRNA_editing_YbaK/EbsC"/>
</dbReference>
<dbReference type="InterPro" id="IPR007214">
    <property type="entry name" value="YbaK/aa-tRNA-synth-assoc-dom"/>
</dbReference>
<feature type="domain" description="YbaK/aminoacyl-tRNA synthetase-associated" evidence="5">
    <location>
        <begin position="32"/>
        <end position="143"/>
    </location>
</feature>
<accession>A0ABR9H2N1</accession>
<dbReference type="Gene3D" id="3.90.960.10">
    <property type="entry name" value="YbaK/aminoacyl-tRNA synthetase-associated domain"/>
    <property type="match status" value="1"/>
</dbReference>
<dbReference type="PANTHER" id="PTHR30411:SF0">
    <property type="entry name" value="CYS-TRNA(PRO)_CYS-TRNA(CYS) DEACYLASE YBAK"/>
    <property type="match status" value="1"/>
</dbReference>
<keyword evidence="7" id="KW-1185">Reference proteome</keyword>
<comment type="caution">
    <text evidence="6">The sequence shown here is derived from an EMBL/GenBank/DDBJ whole genome shotgun (WGS) entry which is preliminary data.</text>
</comment>
<dbReference type="Proteomes" id="UP000639010">
    <property type="component" value="Unassembled WGS sequence"/>
</dbReference>
<name>A0ABR9H2N1_9BACT</name>
<keyword evidence="2 4" id="KW-0648">Protein biosynthesis</keyword>
<dbReference type="PANTHER" id="PTHR30411">
    <property type="entry name" value="CYTOPLASMIC PROTEIN"/>
    <property type="match status" value="1"/>
</dbReference>
<evidence type="ECO:0000313" key="6">
    <source>
        <dbReference type="EMBL" id="MBE1424974.1"/>
    </source>
</evidence>
<comment type="similarity">
    <text evidence="1 4">Belongs to the prolyl-tRNA editing family. YbaK/EbsC subfamily.</text>
</comment>
<evidence type="ECO:0000256" key="3">
    <source>
        <dbReference type="ARBA" id="ARBA00023239"/>
    </source>
</evidence>
<proteinExistence type="inferred from homology"/>
<keyword evidence="3 4" id="KW-0456">Lyase</keyword>
<evidence type="ECO:0000256" key="1">
    <source>
        <dbReference type="ARBA" id="ARBA00009798"/>
    </source>
</evidence>
<organism evidence="6 7">
    <name type="scientific">Desulfomicrobium macestii</name>
    <dbReference type="NCBI Taxonomy" id="90731"/>
    <lineage>
        <taxon>Bacteria</taxon>
        <taxon>Pseudomonadati</taxon>
        <taxon>Thermodesulfobacteriota</taxon>
        <taxon>Desulfovibrionia</taxon>
        <taxon>Desulfovibrionales</taxon>
        <taxon>Desulfomicrobiaceae</taxon>
        <taxon>Desulfomicrobium</taxon>
    </lineage>
</organism>
<dbReference type="RefSeq" id="WP_192623401.1">
    <property type="nucleotide sequence ID" value="NZ_JADBGG010000010.1"/>
</dbReference>
<evidence type="ECO:0000259" key="5">
    <source>
        <dbReference type="Pfam" id="PF04073"/>
    </source>
</evidence>
<dbReference type="InterPro" id="IPR036754">
    <property type="entry name" value="YbaK/aa-tRNA-synt-asso_dom_sf"/>
</dbReference>
<dbReference type="EMBL" id="JADBGG010000010">
    <property type="protein sequence ID" value="MBE1424974.1"/>
    <property type="molecule type" value="Genomic_DNA"/>
</dbReference>
<reference evidence="6 7" key="1">
    <citation type="submission" date="2020-10" db="EMBL/GenBank/DDBJ databases">
        <title>Genomic Encyclopedia of Type Strains, Phase IV (KMG-IV): sequencing the most valuable type-strain genomes for metagenomic binning, comparative biology and taxonomic classification.</title>
        <authorList>
            <person name="Goeker M."/>
        </authorList>
    </citation>
    <scope>NUCLEOTIDE SEQUENCE [LARGE SCALE GENOMIC DNA]</scope>
    <source>
        <strain evidence="6 7">DSM 4194</strain>
    </source>
</reference>
<keyword evidence="6" id="KW-0378">Hydrolase</keyword>
<evidence type="ECO:0000313" key="7">
    <source>
        <dbReference type="Proteomes" id="UP000639010"/>
    </source>
</evidence>
<sequence>MTPAINAAKKAGITFVVREYDHDPSCTSYGLEAAEKLGVDPCQVFKTLVADLGGELVVAVIPVESMLGLKQLAKAAGAKKAAMADRVLVERATGYVLGGVSPLGQKKRLRTFIDISAQDHPVMLVSGGRRGLDIELAPEDLARMTAARFAPLAQ</sequence>
<gene>
    <name evidence="6" type="ORF">H4684_001618</name>
</gene>